<evidence type="ECO:0000256" key="5">
    <source>
        <dbReference type="HAMAP-Rule" id="MF_00265"/>
    </source>
</evidence>
<dbReference type="Proteomes" id="UP001379533">
    <property type="component" value="Chromosome"/>
</dbReference>
<evidence type="ECO:0000256" key="3">
    <source>
        <dbReference type="ARBA" id="ARBA00022723"/>
    </source>
</evidence>
<dbReference type="EMBL" id="CP089982">
    <property type="protein sequence ID" value="WXA99876.1"/>
    <property type="molecule type" value="Genomic_DNA"/>
</dbReference>
<keyword evidence="1 5" id="KW-1277">Toxin-antitoxin system</keyword>
<evidence type="ECO:0000313" key="7">
    <source>
        <dbReference type="EMBL" id="WXA99876.1"/>
    </source>
</evidence>
<evidence type="ECO:0000256" key="2">
    <source>
        <dbReference type="ARBA" id="ARBA00022722"/>
    </source>
</evidence>
<dbReference type="Pfam" id="PF01850">
    <property type="entry name" value="PIN"/>
    <property type="match status" value="1"/>
</dbReference>
<dbReference type="Gene3D" id="3.40.50.1010">
    <property type="entry name" value="5'-nuclease"/>
    <property type="match status" value="1"/>
</dbReference>
<feature type="binding site" evidence="5">
    <location>
        <position position="108"/>
    </location>
    <ligand>
        <name>Mg(2+)</name>
        <dbReference type="ChEBI" id="CHEBI:18420"/>
    </ligand>
</feature>
<comment type="function">
    <text evidence="5">Toxic component of a toxin-antitoxin (TA) system. An RNase.</text>
</comment>
<dbReference type="CDD" id="cd18678">
    <property type="entry name" value="PIN_MtVapC25_VapC33-like"/>
    <property type="match status" value="1"/>
</dbReference>
<keyword evidence="4 5" id="KW-0378">Hydrolase</keyword>
<dbReference type="NCBIfam" id="TIGR00028">
    <property type="entry name" value="Mtu_PIN_fam"/>
    <property type="match status" value="1"/>
</dbReference>
<organism evidence="7 8">
    <name type="scientific">Pendulispora brunnea</name>
    <dbReference type="NCBI Taxonomy" id="2905690"/>
    <lineage>
        <taxon>Bacteria</taxon>
        <taxon>Pseudomonadati</taxon>
        <taxon>Myxococcota</taxon>
        <taxon>Myxococcia</taxon>
        <taxon>Myxococcales</taxon>
        <taxon>Sorangiineae</taxon>
        <taxon>Pendulisporaceae</taxon>
        <taxon>Pendulispora</taxon>
    </lineage>
</organism>
<keyword evidence="2 5" id="KW-0540">Nuclease</keyword>
<dbReference type="EC" id="3.1.-.-" evidence="5"/>
<keyword evidence="5" id="KW-0800">Toxin</keyword>
<name>A0ABZ2KU88_9BACT</name>
<dbReference type="InterPro" id="IPR006226">
    <property type="entry name" value="Mtu_PIN"/>
</dbReference>
<keyword evidence="8" id="KW-1185">Reference proteome</keyword>
<comment type="cofactor">
    <cofactor evidence="5">
        <name>Mg(2+)</name>
        <dbReference type="ChEBI" id="CHEBI:18420"/>
    </cofactor>
</comment>
<gene>
    <name evidence="5" type="primary">vapC</name>
    <name evidence="7" type="ORF">LZC95_24055</name>
</gene>
<evidence type="ECO:0000313" key="8">
    <source>
        <dbReference type="Proteomes" id="UP001379533"/>
    </source>
</evidence>
<dbReference type="InterPro" id="IPR002716">
    <property type="entry name" value="PIN_dom"/>
</dbReference>
<keyword evidence="5" id="KW-0460">Magnesium</keyword>
<reference evidence="7 8" key="1">
    <citation type="submission" date="2021-12" db="EMBL/GenBank/DDBJ databases">
        <title>Discovery of the Pendulisporaceae a myxobacterial family with distinct sporulation behavior and unique specialized metabolism.</title>
        <authorList>
            <person name="Garcia R."/>
            <person name="Popoff A."/>
            <person name="Bader C.D."/>
            <person name="Loehr J."/>
            <person name="Walesch S."/>
            <person name="Walt C."/>
            <person name="Boldt J."/>
            <person name="Bunk B."/>
            <person name="Haeckl F.J.F.P.J."/>
            <person name="Gunesch A.P."/>
            <person name="Birkelbach J."/>
            <person name="Nuebel U."/>
            <person name="Pietschmann T."/>
            <person name="Bach T."/>
            <person name="Mueller R."/>
        </authorList>
    </citation>
    <scope>NUCLEOTIDE SEQUENCE [LARGE SCALE GENOMIC DNA]</scope>
    <source>
        <strain evidence="7 8">MSr12523</strain>
    </source>
</reference>
<feature type="domain" description="PIN" evidence="6">
    <location>
        <begin position="3"/>
        <end position="132"/>
    </location>
</feature>
<dbReference type="SUPFAM" id="SSF88723">
    <property type="entry name" value="PIN domain-like"/>
    <property type="match status" value="1"/>
</dbReference>
<comment type="similarity">
    <text evidence="5">Belongs to the PINc/VapC protein family.</text>
</comment>
<dbReference type="InterPro" id="IPR022907">
    <property type="entry name" value="VapC_family"/>
</dbReference>
<evidence type="ECO:0000256" key="4">
    <source>
        <dbReference type="ARBA" id="ARBA00022801"/>
    </source>
</evidence>
<dbReference type="HAMAP" id="MF_00265">
    <property type="entry name" value="VapC_Nob1"/>
    <property type="match status" value="1"/>
</dbReference>
<dbReference type="InterPro" id="IPR029060">
    <property type="entry name" value="PIN-like_dom_sf"/>
</dbReference>
<proteinExistence type="inferred from homology"/>
<sequence>MIIPDINLLLYANFSAYPDHVRARSWWEELLNGDEDVAIPGPTLFGFVRLATNRKLFDPPMSVELALTTVEGWLARPNVRFLLPGPRHLEIAFDLLRRSGASGNLTTDTQLAAMAIEYQAEMHSNDQDFGRFSQLRWVNPLAQAARTSKP</sequence>
<feature type="binding site" evidence="5">
    <location>
        <position position="5"/>
    </location>
    <ligand>
        <name>Mg(2+)</name>
        <dbReference type="ChEBI" id="CHEBI:18420"/>
    </ligand>
</feature>
<keyword evidence="3 5" id="KW-0479">Metal-binding</keyword>
<dbReference type="RefSeq" id="WP_394850517.1">
    <property type="nucleotide sequence ID" value="NZ_CP089982.1"/>
</dbReference>
<accession>A0ABZ2KU88</accession>
<evidence type="ECO:0000259" key="6">
    <source>
        <dbReference type="Pfam" id="PF01850"/>
    </source>
</evidence>
<evidence type="ECO:0000256" key="1">
    <source>
        <dbReference type="ARBA" id="ARBA00022649"/>
    </source>
</evidence>
<protein>
    <recommendedName>
        <fullName evidence="5">Ribonuclease VapC</fullName>
        <shortName evidence="5">RNase VapC</shortName>
        <ecNumber evidence="5">3.1.-.-</ecNumber>
    </recommendedName>
    <alternativeName>
        <fullName evidence="5">Toxin VapC</fullName>
    </alternativeName>
</protein>